<dbReference type="RefSeq" id="WP_050726283.1">
    <property type="nucleotide sequence ID" value="NZ_CP012332.1"/>
</dbReference>
<dbReference type="GO" id="GO:0032787">
    <property type="term" value="P:monocarboxylic acid metabolic process"/>
    <property type="evidence" value="ECO:0007669"/>
    <property type="project" value="UniProtKB-ARBA"/>
</dbReference>
<dbReference type="PATRIC" id="fig|1391653.3.peg.2546"/>
<evidence type="ECO:0000313" key="5">
    <source>
        <dbReference type="Proteomes" id="UP000055590"/>
    </source>
</evidence>
<dbReference type="SUPFAM" id="SSF51735">
    <property type="entry name" value="NAD(P)-binding Rossmann-fold domains"/>
    <property type="match status" value="1"/>
</dbReference>
<dbReference type="OrthoDB" id="5363038at2"/>
<keyword evidence="2" id="KW-0560">Oxidoreductase</keyword>
<evidence type="ECO:0000259" key="3">
    <source>
        <dbReference type="SMART" id="SM00822"/>
    </source>
</evidence>
<dbReference type="InterPro" id="IPR002347">
    <property type="entry name" value="SDR_fam"/>
</dbReference>
<organism evidence="4 5">
    <name type="scientific">Vulgatibacter incomptus</name>
    <dbReference type="NCBI Taxonomy" id="1391653"/>
    <lineage>
        <taxon>Bacteria</taxon>
        <taxon>Pseudomonadati</taxon>
        <taxon>Myxococcota</taxon>
        <taxon>Myxococcia</taxon>
        <taxon>Myxococcales</taxon>
        <taxon>Cystobacterineae</taxon>
        <taxon>Vulgatibacteraceae</taxon>
        <taxon>Vulgatibacter</taxon>
    </lineage>
</organism>
<dbReference type="NCBIfam" id="NF009466">
    <property type="entry name" value="PRK12826.1-2"/>
    <property type="match status" value="1"/>
</dbReference>
<dbReference type="EMBL" id="CP012332">
    <property type="protein sequence ID" value="AKU92055.1"/>
    <property type="molecule type" value="Genomic_DNA"/>
</dbReference>
<dbReference type="PROSITE" id="PS00061">
    <property type="entry name" value="ADH_SHORT"/>
    <property type="match status" value="1"/>
</dbReference>
<dbReference type="KEGG" id="vin:AKJ08_2442"/>
<keyword evidence="5" id="KW-1185">Reference proteome</keyword>
<accession>A0A0K1PEW1</accession>
<dbReference type="PANTHER" id="PTHR42879">
    <property type="entry name" value="3-OXOACYL-(ACYL-CARRIER-PROTEIN) REDUCTASE"/>
    <property type="match status" value="1"/>
</dbReference>
<protein>
    <submittedName>
        <fullName evidence="4">3-oxoacyl-[acyl-carrier protein] reductase</fullName>
    </submittedName>
</protein>
<proteinExistence type="inferred from homology"/>
<dbReference type="InterPro" id="IPR020904">
    <property type="entry name" value="Sc_DH/Rdtase_CS"/>
</dbReference>
<dbReference type="InterPro" id="IPR050259">
    <property type="entry name" value="SDR"/>
</dbReference>
<dbReference type="PRINTS" id="PR00081">
    <property type="entry name" value="GDHRDH"/>
</dbReference>
<feature type="domain" description="Ketoreductase" evidence="3">
    <location>
        <begin position="3"/>
        <end position="184"/>
    </location>
</feature>
<dbReference type="PANTHER" id="PTHR42879:SF2">
    <property type="entry name" value="3-OXOACYL-[ACYL-CARRIER-PROTEIN] REDUCTASE FABG"/>
    <property type="match status" value="1"/>
</dbReference>
<evidence type="ECO:0000256" key="1">
    <source>
        <dbReference type="ARBA" id="ARBA00006484"/>
    </source>
</evidence>
<comment type="similarity">
    <text evidence="1">Belongs to the short-chain dehydrogenases/reductases (SDR) family.</text>
</comment>
<dbReference type="Pfam" id="PF13561">
    <property type="entry name" value="adh_short_C2"/>
    <property type="match status" value="1"/>
</dbReference>
<dbReference type="GO" id="GO:0016491">
    <property type="term" value="F:oxidoreductase activity"/>
    <property type="evidence" value="ECO:0007669"/>
    <property type="project" value="UniProtKB-KW"/>
</dbReference>
<name>A0A0K1PEW1_9BACT</name>
<evidence type="ECO:0000256" key="2">
    <source>
        <dbReference type="ARBA" id="ARBA00023002"/>
    </source>
</evidence>
<gene>
    <name evidence="4" type="ORF">AKJ08_2442</name>
</gene>
<sequence length="245" mass="26066">MGKVALITGASGALGRAIAERLSAEGYDVALHYRAKEEEAKQLARELEAKGKGRAVPVQADIRRANEVDRMVQETEQALGPITLLVNNAGLVRDRSLHKLSDEDWDVVLDTNLRGAFRLCRAVSPGMRDRQQGCIVSISSIVGAMGNFGQANYAASKAGLIGLTKSLAKELARDRITVNAICPGFMDTPMVRAVPEAVQEKLVAQIPLGRFGEPSAVGEAVAYLAGPGGAWVTGQVLHVNGGMYM</sequence>
<dbReference type="FunFam" id="3.40.50.720:FF:000173">
    <property type="entry name" value="3-oxoacyl-[acyl-carrier protein] reductase"/>
    <property type="match status" value="1"/>
</dbReference>
<dbReference type="Gene3D" id="3.40.50.720">
    <property type="entry name" value="NAD(P)-binding Rossmann-like Domain"/>
    <property type="match status" value="1"/>
</dbReference>
<dbReference type="CDD" id="cd05333">
    <property type="entry name" value="BKR_SDR_c"/>
    <property type="match status" value="1"/>
</dbReference>
<dbReference type="SMART" id="SM00822">
    <property type="entry name" value="PKS_KR"/>
    <property type="match status" value="1"/>
</dbReference>
<dbReference type="Proteomes" id="UP000055590">
    <property type="component" value="Chromosome"/>
</dbReference>
<evidence type="ECO:0000313" key="4">
    <source>
        <dbReference type="EMBL" id="AKU92055.1"/>
    </source>
</evidence>
<dbReference type="InterPro" id="IPR057326">
    <property type="entry name" value="KR_dom"/>
</dbReference>
<dbReference type="AlphaFoldDB" id="A0A0K1PEW1"/>
<dbReference type="PRINTS" id="PR00080">
    <property type="entry name" value="SDRFAMILY"/>
</dbReference>
<dbReference type="NCBIfam" id="NF005559">
    <property type="entry name" value="PRK07231.1"/>
    <property type="match status" value="1"/>
</dbReference>
<reference evidence="4 5" key="1">
    <citation type="submission" date="2015-08" db="EMBL/GenBank/DDBJ databases">
        <authorList>
            <person name="Babu N.S."/>
            <person name="Beckwith C.J."/>
            <person name="Beseler K.G."/>
            <person name="Brison A."/>
            <person name="Carone J.V."/>
            <person name="Caskin T.P."/>
            <person name="Diamond M."/>
            <person name="Durham M.E."/>
            <person name="Foxe J.M."/>
            <person name="Go M."/>
            <person name="Henderson B.A."/>
            <person name="Jones I.B."/>
            <person name="McGettigan J.A."/>
            <person name="Micheletti S.J."/>
            <person name="Nasrallah M.E."/>
            <person name="Ortiz D."/>
            <person name="Piller C.R."/>
            <person name="Privatt S.R."/>
            <person name="Schneider S.L."/>
            <person name="Sharp S."/>
            <person name="Smith T.C."/>
            <person name="Stanton J.D."/>
            <person name="Ullery H.E."/>
            <person name="Wilson R.J."/>
            <person name="Serrano M.G."/>
            <person name="Buck G."/>
            <person name="Lee V."/>
            <person name="Wang Y."/>
            <person name="Carvalho R."/>
            <person name="Voegtly L."/>
            <person name="Shi R."/>
            <person name="Duckworth R."/>
            <person name="Johnson A."/>
            <person name="Loviza R."/>
            <person name="Walstead R."/>
            <person name="Shah Z."/>
            <person name="Kiflezghi M."/>
            <person name="Wade K."/>
            <person name="Ball S.L."/>
            <person name="Bradley K.W."/>
            <person name="Asai D.J."/>
            <person name="Bowman C.A."/>
            <person name="Russell D.A."/>
            <person name="Pope W.H."/>
            <person name="Jacobs-Sera D."/>
            <person name="Hendrix R.W."/>
            <person name="Hatfull G.F."/>
        </authorList>
    </citation>
    <scope>NUCLEOTIDE SEQUENCE [LARGE SCALE GENOMIC DNA]</scope>
    <source>
        <strain evidence="4 5">DSM 27710</strain>
    </source>
</reference>
<dbReference type="STRING" id="1391653.AKJ08_2442"/>
<dbReference type="InterPro" id="IPR036291">
    <property type="entry name" value="NAD(P)-bd_dom_sf"/>
</dbReference>